<keyword evidence="2" id="KW-1133">Transmembrane helix</keyword>
<dbReference type="EMBL" id="SMYL01000012">
    <property type="protein sequence ID" value="TDK61960.1"/>
    <property type="molecule type" value="Genomic_DNA"/>
</dbReference>
<gene>
    <name evidence="3" type="ORF">E2I14_16910</name>
</gene>
<accession>A0A4R5VTT2</accession>
<feature type="transmembrane region" description="Helical" evidence="2">
    <location>
        <begin position="47"/>
        <end position="69"/>
    </location>
</feature>
<dbReference type="Proteomes" id="UP000294829">
    <property type="component" value="Unassembled WGS sequence"/>
</dbReference>
<dbReference type="AlphaFoldDB" id="A0A4R5VTT2"/>
<organism evidence="3 4">
    <name type="scientific">Sapientia aquatica</name>
    <dbReference type="NCBI Taxonomy" id="1549640"/>
    <lineage>
        <taxon>Bacteria</taxon>
        <taxon>Pseudomonadati</taxon>
        <taxon>Pseudomonadota</taxon>
        <taxon>Betaproteobacteria</taxon>
        <taxon>Burkholderiales</taxon>
        <taxon>Oxalobacteraceae</taxon>
        <taxon>Sapientia</taxon>
    </lineage>
</organism>
<keyword evidence="2" id="KW-0812">Transmembrane</keyword>
<evidence type="ECO:0000256" key="1">
    <source>
        <dbReference type="SAM" id="MobiDB-lite"/>
    </source>
</evidence>
<reference evidence="3 4" key="1">
    <citation type="submission" date="2019-03" db="EMBL/GenBank/DDBJ databases">
        <title>Sapientia aquatica gen. nov., sp. nov., isolated from a crater lake.</title>
        <authorList>
            <person name="Felfoldi T."/>
            <person name="Szabo A."/>
            <person name="Toth E."/>
            <person name="Schumann P."/>
            <person name="Keki Z."/>
            <person name="Marialigeti K."/>
            <person name="Mathe I."/>
        </authorList>
    </citation>
    <scope>NUCLEOTIDE SEQUENCE [LARGE SCALE GENOMIC DNA]</scope>
    <source>
        <strain evidence="3 4">SA-152</strain>
    </source>
</reference>
<protein>
    <submittedName>
        <fullName evidence="3">Uncharacterized protein</fullName>
    </submittedName>
</protein>
<evidence type="ECO:0000256" key="2">
    <source>
        <dbReference type="SAM" id="Phobius"/>
    </source>
</evidence>
<feature type="transmembrane region" description="Helical" evidence="2">
    <location>
        <begin position="12"/>
        <end position="41"/>
    </location>
</feature>
<evidence type="ECO:0000313" key="4">
    <source>
        <dbReference type="Proteomes" id="UP000294829"/>
    </source>
</evidence>
<name>A0A4R5VTT2_9BURK</name>
<sequence>MDLIFRAIRAAVFALIMFFSLTYMGIPLSVAFTISLIPLVLGQVNVMTGFAVSLTALVFVVACFSSLVASFNIPFAEITTLAANAINKAKSTATAAANTNANRPDQHTKPSGLASTSTAKQAIKNTPPTPSQSSTSP</sequence>
<evidence type="ECO:0000313" key="3">
    <source>
        <dbReference type="EMBL" id="TDK61960.1"/>
    </source>
</evidence>
<keyword evidence="4" id="KW-1185">Reference proteome</keyword>
<keyword evidence="2" id="KW-0472">Membrane</keyword>
<feature type="compositionally biased region" description="Polar residues" evidence="1">
    <location>
        <begin position="113"/>
        <end position="124"/>
    </location>
</feature>
<comment type="caution">
    <text evidence="3">The sequence shown here is derived from an EMBL/GenBank/DDBJ whole genome shotgun (WGS) entry which is preliminary data.</text>
</comment>
<proteinExistence type="predicted"/>
<feature type="region of interest" description="Disordered" evidence="1">
    <location>
        <begin position="94"/>
        <end position="137"/>
    </location>
</feature>